<comment type="caution">
    <text evidence="1">The sequence shown here is derived from an EMBL/GenBank/DDBJ whole genome shotgun (WGS) entry which is preliminary data.</text>
</comment>
<keyword evidence="2" id="KW-1185">Reference proteome</keyword>
<gene>
    <name evidence="1" type="ORF">GCM10017577_06870</name>
</gene>
<sequence length="58" mass="6047">MVIKAGGTGSPRSEGRMTLDLARWRFATTNVDQFLFVPLTSGLSLLVGIASAPTPAAV</sequence>
<name>A0A9W6KYE0_9PSEU</name>
<proteinExistence type="predicted"/>
<accession>A0A9W6KYE0</accession>
<reference evidence="1" key="2">
    <citation type="submission" date="2023-01" db="EMBL/GenBank/DDBJ databases">
        <authorList>
            <person name="Sun Q."/>
            <person name="Evtushenko L."/>
        </authorList>
    </citation>
    <scope>NUCLEOTIDE SEQUENCE</scope>
    <source>
        <strain evidence="1">VKM Ac-1069</strain>
    </source>
</reference>
<protein>
    <submittedName>
        <fullName evidence="1">Uncharacterized protein</fullName>
    </submittedName>
</protein>
<reference evidence="1" key="1">
    <citation type="journal article" date="2014" name="Int. J. Syst. Evol. Microbiol.">
        <title>Complete genome sequence of Corynebacterium casei LMG S-19264T (=DSM 44701T), isolated from a smear-ripened cheese.</title>
        <authorList>
            <consortium name="US DOE Joint Genome Institute (JGI-PGF)"/>
            <person name="Walter F."/>
            <person name="Albersmeier A."/>
            <person name="Kalinowski J."/>
            <person name="Ruckert C."/>
        </authorList>
    </citation>
    <scope>NUCLEOTIDE SEQUENCE</scope>
    <source>
        <strain evidence="1">VKM Ac-1069</strain>
    </source>
</reference>
<dbReference type="Proteomes" id="UP001143463">
    <property type="component" value="Unassembled WGS sequence"/>
</dbReference>
<evidence type="ECO:0000313" key="2">
    <source>
        <dbReference type="Proteomes" id="UP001143463"/>
    </source>
</evidence>
<dbReference type="EMBL" id="BSFQ01000002">
    <property type="protein sequence ID" value="GLL09547.1"/>
    <property type="molecule type" value="Genomic_DNA"/>
</dbReference>
<dbReference type="AlphaFoldDB" id="A0A9W6KYE0"/>
<evidence type="ECO:0000313" key="1">
    <source>
        <dbReference type="EMBL" id="GLL09547.1"/>
    </source>
</evidence>
<organism evidence="1 2">
    <name type="scientific">Pseudonocardia halophobica</name>
    <dbReference type="NCBI Taxonomy" id="29401"/>
    <lineage>
        <taxon>Bacteria</taxon>
        <taxon>Bacillati</taxon>
        <taxon>Actinomycetota</taxon>
        <taxon>Actinomycetes</taxon>
        <taxon>Pseudonocardiales</taxon>
        <taxon>Pseudonocardiaceae</taxon>
        <taxon>Pseudonocardia</taxon>
    </lineage>
</organism>